<organism evidence="12 13">
    <name type="scientific">Stichopus japonicus</name>
    <name type="common">Sea cucumber</name>
    <dbReference type="NCBI Taxonomy" id="307972"/>
    <lineage>
        <taxon>Eukaryota</taxon>
        <taxon>Metazoa</taxon>
        <taxon>Echinodermata</taxon>
        <taxon>Eleutherozoa</taxon>
        <taxon>Echinozoa</taxon>
        <taxon>Holothuroidea</taxon>
        <taxon>Aspidochirotacea</taxon>
        <taxon>Aspidochirotida</taxon>
        <taxon>Stichopodidae</taxon>
        <taxon>Apostichopus</taxon>
    </lineage>
</organism>
<keyword evidence="8" id="KW-0325">Glycoprotein</keyword>
<dbReference type="PANTHER" id="PTHR24246:SF27">
    <property type="entry name" value="ADENOSINE RECEPTOR, ISOFORM A"/>
    <property type="match status" value="1"/>
</dbReference>
<keyword evidence="7" id="KW-0675">Receptor</keyword>
<keyword evidence="5" id="KW-0297">G-protein coupled receptor</keyword>
<sequence length="310" mass="35558">MEATTATEDQSSAINGTSSPDAYPDWGLPPGWTYEGVLYIIMLLRMRIVICYIAVFCNIIVLLLQIKLQSFRKTHFMFGLLLTISDIVYTTAVLIETYHYYLNKQPVPIVYSALVLAANLLGFLAIIGVGFDRYLALCAIPLKYRIVVTTKKYALIIMILVIFSSLYSFIFTRYFPLGSAIIPIRSFSVLLFMVTLSSSIYIMLGISIRRSMKKMMALSEASMQKSRIQQTKRLMFAFSLILVTNAVCYLPQSFFNFWLVLQPIDMRFFLLKHTITSNWLYNIRTLNSICNPVIYWFQVLMRELSCPVGN</sequence>
<dbReference type="OrthoDB" id="10063122at2759"/>
<keyword evidence="3 10" id="KW-0812">Transmembrane</keyword>
<evidence type="ECO:0000256" key="2">
    <source>
        <dbReference type="ARBA" id="ARBA00022475"/>
    </source>
</evidence>
<dbReference type="Gene3D" id="1.20.1070.10">
    <property type="entry name" value="Rhodopsin 7-helix transmembrane proteins"/>
    <property type="match status" value="1"/>
</dbReference>
<dbReference type="CDD" id="cd00637">
    <property type="entry name" value="7tm_classA_rhodopsin-like"/>
    <property type="match status" value="1"/>
</dbReference>
<evidence type="ECO:0000259" key="11">
    <source>
        <dbReference type="PROSITE" id="PS50262"/>
    </source>
</evidence>
<dbReference type="Proteomes" id="UP000230750">
    <property type="component" value="Unassembled WGS sequence"/>
</dbReference>
<proteinExistence type="predicted"/>
<feature type="transmembrane region" description="Helical" evidence="10">
    <location>
        <begin position="37"/>
        <end position="64"/>
    </location>
</feature>
<evidence type="ECO:0000256" key="4">
    <source>
        <dbReference type="ARBA" id="ARBA00022989"/>
    </source>
</evidence>
<dbReference type="GO" id="GO:0005886">
    <property type="term" value="C:plasma membrane"/>
    <property type="evidence" value="ECO:0007669"/>
    <property type="project" value="UniProtKB-SubCell"/>
</dbReference>
<dbReference type="GO" id="GO:0004930">
    <property type="term" value="F:G protein-coupled receptor activity"/>
    <property type="evidence" value="ECO:0007669"/>
    <property type="project" value="UniProtKB-KW"/>
</dbReference>
<feature type="domain" description="G-protein coupled receptors family 1 profile" evidence="11">
    <location>
        <begin position="57"/>
        <end position="295"/>
    </location>
</feature>
<evidence type="ECO:0000256" key="5">
    <source>
        <dbReference type="ARBA" id="ARBA00023040"/>
    </source>
</evidence>
<dbReference type="InterPro" id="IPR017452">
    <property type="entry name" value="GPCR_Rhodpsn_7TM"/>
</dbReference>
<reference evidence="12 13" key="1">
    <citation type="journal article" date="2017" name="PLoS Biol.">
        <title>The sea cucumber genome provides insights into morphological evolution and visceral regeneration.</title>
        <authorList>
            <person name="Zhang X."/>
            <person name="Sun L."/>
            <person name="Yuan J."/>
            <person name="Sun Y."/>
            <person name="Gao Y."/>
            <person name="Zhang L."/>
            <person name="Li S."/>
            <person name="Dai H."/>
            <person name="Hamel J.F."/>
            <person name="Liu C."/>
            <person name="Yu Y."/>
            <person name="Liu S."/>
            <person name="Lin W."/>
            <person name="Guo K."/>
            <person name="Jin S."/>
            <person name="Xu P."/>
            <person name="Storey K.B."/>
            <person name="Huan P."/>
            <person name="Zhang T."/>
            <person name="Zhou Y."/>
            <person name="Zhang J."/>
            <person name="Lin C."/>
            <person name="Li X."/>
            <person name="Xing L."/>
            <person name="Huo D."/>
            <person name="Sun M."/>
            <person name="Wang L."/>
            <person name="Mercier A."/>
            <person name="Li F."/>
            <person name="Yang H."/>
            <person name="Xiang J."/>
        </authorList>
    </citation>
    <scope>NUCLEOTIDE SEQUENCE [LARGE SCALE GENOMIC DNA]</scope>
    <source>
        <strain evidence="12">Shaxun</strain>
        <tissue evidence="12">Muscle</tissue>
    </source>
</reference>
<evidence type="ECO:0000256" key="8">
    <source>
        <dbReference type="ARBA" id="ARBA00023180"/>
    </source>
</evidence>
<comment type="subcellular location">
    <subcellularLocation>
        <location evidence="1">Cell membrane</location>
        <topology evidence="1">Multi-pass membrane protein</topology>
    </subcellularLocation>
</comment>
<dbReference type="AlphaFoldDB" id="A0A2G8KXG9"/>
<gene>
    <name evidence="12" type="ORF">BSL78_10432</name>
</gene>
<feature type="transmembrane region" description="Helical" evidence="10">
    <location>
        <begin position="107"/>
        <end position="132"/>
    </location>
</feature>
<accession>A0A2G8KXG9</accession>
<evidence type="ECO:0000256" key="7">
    <source>
        <dbReference type="ARBA" id="ARBA00023170"/>
    </source>
</evidence>
<dbReference type="InterPro" id="IPR000276">
    <property type="entry name" value="GPCR_Rhodpsn"/>
</dbReference>
<keyword evidence="2" id="KW-1003">Cell membrane</keyword>
<feature type="transmembrane region" description="Helical" evidence="10">
    <location>
        <begin position="187"/>
        <end position="206"/>
    </location>
</feature>
<feature type="transmembrane region" description="Helical" evidence="10">
    <location>
        <begin position="76"/>
        <end position="95"/>
    </location>
</feature>
<dbReference type="PANTHER" id="PTHR24246">
    <property type="entry name" value="OLFACTORY RECEPTOR AND ADENOSINE RECEPTOR"/>
    <property type="match status" value="1"/>
</dbReference>
<keyword evidence="9" id="KW-0807">Transducer</keyword>
<protein>
    <submittedName>
        <fullName evidence="12">Putative long-wave-sensitive opsin 1</fullName>
    </submittedName>
</protein>
<evidence type="ECO:0000256" key="10">
    <source>
        <dbReference type="SAM" id="Phobius"/>
    </source>
</evidence>
<feature type="transmembrane region" description="Helical" evidence="10">
    <location>
        <begin position="234"/>
        <end position="259"/>
    </location>
</feature>
<keyword evidence="4 10" id="KW-1133">Transmembrane helix</keyword>
<keyword evidence="13" id="KW-1185">Reference proteome</keyword>
<feature type="transmembrane region" description="Helical" evidence="10">
    <location>
        <begin position="153"/>
        <end position="175"/>
    </location>
</feature>
<comment type="caution">
    <text evidence="12">The sequence shown here is derived from an EMBL/GenBank/DDBJ whole genome shotgun (WGS) entry which is preliminary data.</text>
</comment>
<evidence type="ECO:0000256" key="3">
    <source>
        <dbReference type="ARBA" id="ARBA00022692"/>
    </source>
</evidence>
<evidence type="ECO:0000256" key="9">
    <source>
        <dbReference type="ARBA" id="ARBA00023224"/>
    </source>
</evidence>
<evidence type="ECO:0000256" key="1">
    <source>
        <dbReference type="ARBA" id="ARBA00004651"/>
    </source>
</evidence>
<dbReference type="SUPFAM" id="SSF81321">
    <property type="entry name" value="Family A G protein-coupled receptor-like"/>
    <property type="match status" value="1"/>
</dbReference>
<name>A0A2G8KXG9_STIJA</name>
<dbReference type="EMBL" id="MRZV01000318">
    <property type="protein sequence ID" value="PIK52665.1"/>
    <property type="molecule type" value="Genomic_DNA"/>
</dbReference>
<evidence type="ECO:0000313" key="12">
    <source>
        <dbReference type="EMBL" id="PIK52665.1"/>
    </source>
</evidence>
<keyword evidence="6 10" id="KW-0472">Membrane</keyword>
<evidence type="ECO:0000256" key="6">
    <source>
        <dbReference type="ARBA" id="ARBA00023136"/>
    </source>
</evidence>
<dbReference type="PROSITE" id="PS00237">
    <property type="entry name" value="G_PROTEIN_RECEP_F1_1"/>
    <property type="match status" value="1"/>
</dbReference>
<evidence type="ECO:0000313" key="13">
    <source>
        <dbReference type="Proteomes" id="UP000230750"/>
    </source>
</evidence>
<dbReference type="PROSITE" id="PS50262">
    <property type="entry name" value="G_PROTEIN_RECEP_F1_2"/>
    <property type="match status" value="1"/>
</dbReference>